<gene>
    <name evidence="11" type="primary">lpxB</name>
    <name evidence="11" type="ORF">GCM10022216_02120</name>
</gene>
<accession>A0ABP7Y7F9</accession>
<keyword evidence="4" id="KW-0444">Lipid biosynthesis</keyword>
<comment type="function">
    <text evidence="1">Condensation of UDP-2,3-diacylglucosamine and 2,3-diacylglucosamine-1-phosphate to form lipid A disaccharide, a precursor of lipid A, a phosphorylated glycolipid that anchors the lipopolysaccharide to the outer membrane of the cell.</text>
</comment>
<proteinExistence type="predicted"/>
<dbReference type="InterPro" id="IPR003835">
    <property type="entry name" value="Glyco_trans_19"/>
</dbReference>
<sequence>MKYYIIAGETSGDLHGANLIKEIRKEDTEAEFHLVGGDQMAAAAGVPVLIHTSEMAFMGFIEVLMNLRSIARNLKKVKADIQQVMPDTVILIDFPGFNLKIAEYAKKLGITTCYYISPKIWAWNQKRVYKIKRVVDHMFCILPFEVNFYKQYRYPVDYVGNPLLDAISSYEFNPNFKEDNGLSDFPIIALLPGSRKMEIAHILPELVKLHRYFPLHQLVIAGAPNFDLDFYQQYIGDYPIKVIFNQTYDLLKHAEAAAVTSGTATLETALIGVPQVVVYKANPISVAIARRVVKVQFISLVNLINNYLSVIELIQEDCTARNIADELGKLTTDKEHRASVLENYEVLMEKMGTPGASEKTAKLIVKYLREEN</sequence>
<dbReference type="PANTHER" id="PTHR30372">
    <property type="entry name" value="LIPID-A-DISACCHARIDE SYNTHASE"/>
    <property type="match status" value="1"/>
</dbReference>
<dbReference type="PANTHER" id="PTHR30372:SF4">
    <property type="entry name" value="LIPID-A-DISACCHARIDE SYNTHASE, MITOCHONDRIAL-RELATED"/>
    <property type="match status" value="1"/>
</dbReference>
<evidence type="ECO:0000256" key="10">
    <source>
        <dbReference type="NCBIfam" id="TIGR00215"/>
    </source>
</evidence>
<comment type="caution">
    <text evidence="11">The sequence shown here is derived from an EMBL/GenBank/DDBJ whole genome shotgun (WGS) entry which is preliminary data.</text>
</comment>
<evidence type="ECO:0000313" key="11">
    <source>
        <dbReference type="EMBL" id="GAA4131729.1"/>
    </source>
</evidence>
<evidence type="ECO:0000256" key="7">
    <source>
        <dbReference type="ARBA" id="ARBA00022679"/>
    </source>
</evidence>
<dbReference type="EC" id="2.4.1.182" evidence="2 10"/>
<evidence type="ECO:0000256" key="4">
    <source>
        <dbReference type="ARBA" id="ARBA00022516"/>
    </source>
</evidence>
<evidence type="ECO:0000256" key="2">
    <source>
        <dbReference type="ARBA" id="ARBA00012687"/>
    </source>
</evidence>
<evidence type="ECO:0000256" key="9">
    <source>
        <dbReference type="ARBA" id="ARBA00048975"/>
    </source>
</evidence>
<dbReference type="EMBL" id="BAAAZI010000003">
    <property type="protein sequence ID" value="GAA4131729.1"/>
    <property type="molecule type" value="Genomic_DNA"/>
</dbReference>
<keyword evidence="5" id="KW-0441">Lipid A biosynthesis</keyword>
<evidence type="ECO:0000256" key="1">
    <source>
        <dbReference type="ARBA" id="ARBA00002056"/>
    </source>
</evidence>
<organism evidence="11 12">
    <name type="scientific">Sphingobacterium kyonggiense</name>
    <dbReference type="NCBI Taxonomy" id="714075"/>
    <lineage>
        <taxon>Bacteria</taxon>
        <taxon>Pseudomonadati</taxon>
        <taxon>Bacteroidota</taxon>
        <taxon>Sphingobacteriia</taxon>
        <taxon>Sphingobacteriales</taxon>
        <taxon>Sphingobacteriaceae</taxon>
        <taxon>Sphingobacterium</taxon>
    </lineage>
</organism>
<reference evidence="12" key="1">
    <citation type="journal article" date="2019" name="Int. J. Syst. Evol. Microbiol.">
        <title>The Global Catalogue of Microorganisms (GCM) 10K type strain sequencing project: providing services to taxonomists for standard genome sequencing and annotation.</title>
        <authorList>
            <consortium name="The Broad Institute Genomics Platform"/>
            <consortium name="The Broad Institute Genome Sequencing Center for Infectious Disease"/>
            <person name="Wu L."/>
            <person name="Ma J."/>
        </authorList>
    </citation>
    <scope>NUCLEOTIDE SEQUENCE [LARGE SCALE GENOMIC DNA]</scope>
    <source>
        <strain evidence="12">JCM 16704</strain>
    </source>
</reference>
<keyword evidence="8" id="KW-0443">Lipid metabolism</keyword>
<evidence type="ECO:0000256" key="5">
    <source>
        <dbReference type="ARBA" id="ARBA00022556"/>
    </source>
</evidence>
<evidence type="ECO:0000313" key="12">
    <source>
        <dbReference type="Proteomes" id="UP001500101"/>
    </source>
</evidence>
<keyword evidence="7" id="KW-0808">Transferase</keyword>
<evidence type="ECO:0000256" key="3">
    <source>
        <dbReference type="ARBA" id="ARBA00020902"/>
    </source>
</evidence>
<dbReference type="Proteomes" id="UP001500101">
    <property type="component" value="Unassembled WGS sequence"/>
</dbReference>
<evidence type="ECO:0000256" key="8">
    <source>
        <dbReference type="ARBA" id="ARBA00023098"/>
    </source>
</evidence>
<protein>
    <recommendedName>
        <fullName evidence="3 10">Lipid-A-disaccharide synthase</fullName>
        <ecNumber evidence="2 10">2.4.1.182</ecNumber>
    </recommendedName>
</protein>
<evidence type="ECO:0000256" key="6">
    <source>
        <dbReference type="ARBA" id="ARBA00022676"/>
    </source>
</evidence>
<comment type="catalytic activity">
    <reaction evidence="9">
        <text>a lipid X + a UDP-2-N,3-O-bis[(3R)-3-hydroxyacyl]-alpha-D-glucosamine = a lipid A disaccharide + UDP + H(+)</text>
        <dbReference type="Rhea" id="RHEA:67828"/>
        <dbReference type="ChEBI" id="CHEBI:15378"/>
        <dbReference type="ChEBI" id="CHEBI:58223"/>
        <dbReference type="ChEBI" id="CHEBI:137748"/>
        <dbReference type="ChEBI" id="CHEBI:176338"/>
        <dbReference type="ChEBI" id="CHEBI:176343"/>
        <dbReference type="EC" id="2.4.1.182"/>
    </reaction>
</comment>
<keyword evidence="12" id="KW-1185">Reference proteome</keyword>
<dbReference type="Pfam" id="PF02684">
    <property type="entry name" value="LpxB"/>
    <property type="match status" value="1"/>
</dbReference>
<dbReference type="NCBIfam" id="TIGR00215">
    <property type="entry name" value="lpxB"/>
    <property type="match status" value="1"/>
</dbReference>
<dbReference type="RefSeq" id="WP_344672837.1">
    <property type="nucleotide sequence ID" value="NZ_BAAAZI010000003.1"/>
</dbReference>
<name>A0ABP7Y7F9_9SPHI</name>
<keyword evidence="6" id="KW-0328">Glycosyltransferase</keyword>
<dbReference type="SUPFAM" id="SSF53756">
    <property type="entry name" value="UDP-Glycosyltransferase/glycogen phosphorylase"/>
    <property type="match status" value="1"/>
</dbReference>